<evidence type="ECO:0000256" key="1">
    <source>
        <dbReference type="SAM" id="MobiDB-lite"/>
    </source>
</evidence>
<dbReference type="Proteomes" id="UP000460157">
    <property type="component" value="Unassembled WGS sequence"/>
</dbReference>
<dbReference type="AlphaFoldDB" id="A0A7K1UJD4"/>
<keyword evidence="2" id="KW-1133">Transmembrane helix</keyword>
<evidence type="ECO:0000313" key="4">
    <source>
        <dbReference type="Proteomes" id="UP000460157"/>
    </source>
</evidence>
<proteinExistence type="predicted"/>
<feature type="compositionally biased region" description="Polar residues" evidence="1">
    <location>
        <begin position="91"/>
        <end position="101"/>
    </location>
</feature>
<keyword evidence="2" id="KW-0812">Transmembrane</keyword>
<sequence>MALSFDALISAGTQWWPGGGGGETPDLRDGLTEDQITPGIEGFLFTLLVVVMLIFVVRDLAKRARKMKYRSQVEAELSGEEPEFPGEITPASISEAQQHARSSAAEARFGKAPDSVSESEPPAADSRTGSRPPV</sequence>
<keyword evidence="2" id="KW-0472">Membrane</keyword>
<gene>
    <name evidence="3" type="ORF">GNZ21_09550</name>
</gene>
<protein>
    <submittedName>
        <fullName evidence="3">Uncharacterized protein</fullName>
    </submittedName>
</protein>
<dbReference type="OrthoDB" id="4966959at2"/>
<organism evidence="3 4">
    <name type="scientific">Nesterenkonia alkaliphila</name>
    <dbReference type="NCBI Taxonomy" id="1463631"/>
    <lineage>
        <taxon>Bacteria</taxon>
        <taxon>Bacillati</taxon>
        <taxon>Actinomycetota</taxon>
        <taxon>Actinomycetes</taxon>
        <taxon>Micrococcales</taxon>
        <taxon>Micrococcaceae</taxon>
        <taxon>Nesterenkonia</taxon>
    </lineage>
</organism>
<name>A0A7K1UJD4_9MICC</name>
<comment type="caution">
    <text evidence="3">The sequence shown here is derived from an EMBL/GenBank/DDBJ whole genome shotgun (WGS) entry which is preliminary data.</text>
</comment>
<evidence type="ECO:0000256" key="2">
    <source>
        <dbReference type="SAM" id="Phobius"/>
    </source>
</evidence>
<feature type="transmembrane region" description="Helical" evidence="2">
    <location>
        <begin position="42"/>
        <end position="61"/>
    </location>
</feature>
<reference evidence="3 4" key="1">
    <citation type="submission" date="2019-12" db="EMBL/GenBank/DDBJ databases">
        <title>Nesterenkonia muleiensis sp. nov., a novel actinobacterium isolated from sap of Populus euphratica.</title>
        <authorList>
            <person name="Wang R."/>
        </authorList>
    </citation>
    <scope>NUCLEOTIDE SEQUENCE [LARGE SCALE GENOMIC DNA]</scope>
    <source>
        <strain evidence="3 4">F10</strain>
    </source>
</reference>
<feature type="region of interest" description="Disordered" evidence="1">
    <location>
        <begin position="71"/>
        <end position="134"/>
    </location>
</feature>
<keyword evidence="4" id="KW-1185">Reference proteome</keyword>
<accession>A0A7K1UJD4</accession>
<evidence type="ECO:0000313" key="3">
    <source>
        <dbReference type="EMBL" id="MVT26598.1"/>
    </source>
</evidence>
<dbReference type="EMBL" id="WRPM01000069">
    <property type="protein sequence ID" value="MVT26598.1"/>
    <property type="molecule type" value="Genomic_DNA"/>
</dbReference>
<dbReference type="RefSeq" id="WP_157323680.1">
    <property type="nucleotide sequence ID" value="NZ_BMFX01000017.1"/>
</dbReference>